<name>A0ABW2FY55_9ACTN</name>
<protein>
    <submittedName>
        <fullName evidence="4">Acyltransferase family protein</fullName>
        <ecNumber evidence="4">2.3.-.-</ecNumber>
    </submittedName>
</protein>
<keyword evidence="5" id="KW-1185">Reference proteome</keyword>
<gene>
    <name evidence="4" type="ORF">ACFQMG_17525</name>
</gene>
<dbReference type="InterPro" id="IPR050879">
    <property type="entry name" value="Acyltransferase_3"/>
</dbReference>
<dbReference type="PANTHER" id="PTHR23028:SF53">
    <property type="entry name" value="ACYL_TRANSF_3 DOMAIN-CONTAINING PROTEIN"/>
    <property type="match status" value="1"/>
</dbReference>
<feature type="domain" description="Acyltransferase 3" evidence="3">
    <location>
        <begin position="39"/>
        <end position="361"/>
    </location>
</feature>
<keyword evidence="2" id="KW-1133">Transmembrane helix</keyword>
<evidence type="ECO:0000259" key="3">
    <source>
        <dbReference type="Pfam" id="PF01757"/>
    </source>
</evidence>
<feature type="transmembrane region" description="Helical" evidence="2">
    <location>
        <begin position="115"/>
        <end position="134"/>
    </location>
</feature>
<dbReference type="EC" id="2.3.-.-" evidence="4"/>
<dbReference type="PANTHER" id="PTHR23028">
    <property type="entry name" value="ACETYLTRANSFERASE"/>
    <property type="match status" value="1"/>
</dbReference>
<organism evidence="4 5">
    <name type="scientific">Kitasatospora paranensis</name>
    <dbReference type="NCBI Taxonomy" id="258053"/>
    <lineage>
        <taxon>Bacteria</taxon>
        <taxon>Bacillati</taxon>
        <taxon>Actinomycetota</taxon>
        <taxon>Actinomycetes</taxon>
        <taxon>Kitasatosporales</taxon>
        <taxon>Streptomycetaceae</taxon>
        <taxon>Kitasatospora</taxon>
    </lineage>
</organism>
<sequence>MSSSTTAFTPPAVPPVRDLSPGGGTPVRQEPARPRLHVLDGLRLLAALSVVLWHYTGYQQHPAMWGAPPAKVVPHLHTFGAYGWIGVELFFLISGFVICMSAWGRTAGKFFVSRVVRLFPAYWICLLITSAVVLGKHPSWMWNAEKFRYSDVLTNMTMIQNGIGGLDIDPVYWTLWIEMRFYVLFGVLVAIGLTYRRVVMFCGIWMFGAIAAGVSGMPLLDLIFVPEYAPLFIAGLALFLMYRFGPDLLLWGIVAFCWLVSQHKLLQIMSGYQNDAHHRLSYSFCLLLLTLCFAVMLATALGWLNWVRGRWLVTAGALTYPVYLLHEEIGWWVLSELHGRINPYLLTGLVIAGVMVLAYLVHRLVERPLSKVLKRGLDQALERGRKIDALVDHNGRRRHATHSAAE</sequence>
<feature type="region of interest" description="Disordered" evidence="1">
    <location>
        <begin position="1"/>
        <end position="30"/>
    </location>
</feature>
<dbReference type="Proteomes" id="UP001596435">
    <property type="component" value="Unassembled WGS sequence"/>
</dbReference>
<evidence type="ECO:0000313" key="4">
    <source>
        <dbReference type="EMBL" id="MFC7181357.1"/>
    </source>
</evidence>
<feature type="transmembrane region" description="Helical" evidence="2">
    <location>
        <begin position="198"/>
        <end position="220"/>
    </location>
</feature>
<evidence type="ECO:0000256" key="1">
    <source>
        <dbReference type="SAM" id="MobiDB-lite"/>
    </source>
</evidence>
<feature type="transmembrane region" description="Helical" evidence="2">
    <location>
        <begin position="341"/>
        <end position="361"/>
    </location>
</feature>
<feature type="compositionally biased region" description="Low complexity" evidence="1">
    <location>
        <begin position="1"/>
        <end position="10"/>
    </location>
</feature>
<reference evidence="5" key="1">
    <citation type="journal article" date="2019" name="Int. J. Syst. Evol. Microbiol.">
        <title>The Global Catalogue of Microorganisms (GCM) 10K type strain sequencing project: providing services to taxonomists for standard genome sequencing and annotation.</title>
        <authorList>
            <consortium name="The Broad Institute Genomics Platform"/>
            <consortium name="The Broad Institute Genome Sequencing Center for Infectious Disease"/>
            <person name="Wu L."/>
            <person name="Ma J."/>
        </authorList>
    </citation>
    <scope>NUCLEOTIDE SEQUENCE [LARGE SCALE GENOMIC DNA]</scope>
    <source>
        <strain evidence="5">CGMCC 1.12859</strain>
    </source>
</reference>
<comment type="caution">
    <text evidence="4">The sequence shown here is derived from an EMBL/GenBank/DDBJ whole genome shotgun (WGS) entry which is preliminary data.</text>
</comment>
<keyword evidence="2" id="KW-0472">Membrane</keyword>
<dbReference type="RefSeq" id="WP_345706259.1">
    <property type="nucleotide sequence ID" value="NZ_BAABKV010000001.1"/>
</dbReference>
<feature type="transmembrane region" description="Helical" evidence="2">
    <location>
        <begin position="280"/>
        <end position="304"/>
    </location>
</feature>
<feature type="transmembrane region" description="Helical" evidence="2">
    <location>
        <begin position="232"/>
        <end position="259"/>
    </location>
</feature>
<keyword evidence="2" id="KW-0812">Transmembrane</keyword>
<keyword evidence="4" id="KW-0808">Transferase</keyword>
<keyword evidence="4" id="KW-0012">Acyltransferase</keyword>
<dbReference type="InterPro" id="IPR002656">
    <property type="entry name" value="Acyl_transf_3_dom"/>
</dbReference>
<feature type="transmembrane region" description="Helical" evidence="2">
    <location>
        <begin position="81"/>
        <end position="103"/>
    </location>
</feature>
<feature type="transmembrane region" description="Helical" evidence="2">
    <location>
        <begin position="171"/>
        <end position="191"/>
    </location>
</feature>
<dbReference type="GO" id="GO:0016746">
    <property type="term" value="F:acyltransferase activity"/>
    <property type="evidence" value="ECO:0007669"/>
    <property type="project" value="UniProtKB-KW"/>
</dbReference>
<evidence type="ECO:0000256" key="2">
    <source>
        <dbReference type="SAM" id="Phobius"/>
    </source>
</evidence>
<evidence type="ECO:0000313" key="5">
    <source>
        <dbReference type="Proteomes" id="UP001596435"/>
    </source>
</evidence>
<dbReference type="EMBL" id="JBHTAJ010000030">
    <property type="protein sequence ID" value="MFC7181357.1"/>
    <property type="molecule type" value="Genomic_DNA"/>
</dbReference>
<proteinExistence type="predicted"/>
<accession>A0ABW2FY55</accession>
<dbReference type="Pfam" id="PF01757">
    <property type="entry name" value="Acyl_transf_3"/>
    <property type="match status" value="1"/>
</dbReference>